<name>A0A5C8URW7_9MICO</name>
<evidence type="ECO:0000313" key="2">
    <source>
        <dbReference type="EMBL" id="TXN31255.1"/>
    </source>
</evidence>
<evidence type="ECO:0000313" key="3">
    <source>
        <dbReference type="Proteomes" id="UP000321379"/>
    </source>
</evidence>
<accession>A0A5C8URW7</accession>
<dbReference type="InterPro" id="IPR024747">
    <property type="entry name" value="Pyridox_Oxase-rel"/>
</dbReference>
<protein>
    <submittedName>
        <fullName evidence="2">Pyridoxamine 5'-phosphate oxidase family protein</fullName>
    </submittedName>
</protein>
<dbReference type="RefSeq" id="WP_147782841.1">
    <property type="nucleotide sequence ID" value="NZ_VRMG01000005.1"/>
</dbReference>
<feature type="compositionally biased region" description="Basic and acidic residues" evidence="1">
    <location>
        <begin position="133"/>
        <end position="143"/>
    </location>
</feature>
<dbReference type="SUPFAM" id="SSF50475">
    <property type="entry name" value="FMN-binding split barrel"/>
    <property type="match status" value="1"/>
</dbReference>
<dbReference type="PANTHER" id="PTHR34071">
    <property type="entry name" value="5-NITROIMIDAZOLE ANTIBIOTICS RESISTANCE PROTEIN, NIMA-FAMILY-RELATED PROTEIN-RELATED"/>
    <property type="match status" value="1"/>
</dbReference>
<reference evidence="2 3" key="1">
    <citation type="submission" date="2019-08" db="EMBL/GenBank/DDBJ databases">
        <title>Bacterial whole genome sequence for Glaciihabitans sp. CHu50b-6-2.</title>
        <authorList>
            <person name="Jin L."/>
        </authorList>
    </citation>
    <scope>NUCLEOTIDE SEQUENCE [LARGE SCALE GENOMIC DNA]</scope>
    <source>
        <strain evidence="2 3">CHu50b-6-2</strain>
    </source>
</reference>
<dbReference type="InterPro" id="IPR012349">
    <property type="entry name" value="Split_barrel_FMN-bd"/>
</dbReference>
<proteinExistence type="predicted"/>
<gene>
    <name evidence="2" type="ORF">FVP33_06715</name>
</gene>
<feature type="region of interest" description="Disordered" evidence="1">
    <location>
        <begin position="112"/>
        <end position="160"/>
    </location>
</feature>
<dbReference type="Proteomes" id="UP000321379">
    <property type="component" value="Unassembled WGS sequence"/>
</dbReference>
<evidence type="ECO:0000256" key="1">
    <source>
        <dbReference type="SAM" id="MobiDB-lite"/>
    </source>
</evidence>
<sequence>MIAEMNDQQIDDLLTEAIVGRIGCAAGGETYVVPVTYAYDGESLYGHSADGKKVRLMRQNPAVCFEVDQFDDLSHWRSVIAWGQFEELSGAEAEAAMERLVARLRPLMAQASTRPDHGIVPGSVPAGSVQRISGRESSAERPKPHAPTTGQAGHAPQSAVLYRIRLTSKTGRYEKP</sequence>
<dbReference type="PANTHER" id="PTHR34071:SF2">
    <property type="entry name" value="FLAVIN-NUCLEOTIDE-BINDING PROTEIN"/>
    <property type="match status" value="1"/>
</dbReference>
<organism evidence="2 3">
    <name type="scientific">Lacisediminihabitans profunda</name>
    <dbReference type="NCBI Taxonomy" id="2594790"/>
    <lineage>
        <taxon>Bacteria</taxon>
        <taxon>Bacillati</taxon>
        <taxon>Actinomycetota</taxon>
        <taxon>Actinomycetes</taxon>
        <taxon>Micrococcales</taxon>
        <taxon>Microbacteriaceae</taxon>
        <taxon>Lacisediminihabitans</taxon>
    </lineage>
</organism>
<dbReference type="EMBL" id="VRMG01000005">
    <property type="protein sequence ID" value="TXN31255.1"/>
    <property type="molecule type" value="Genomic_DNA"/>
</dbReference>
<dbReference type="Pfam" id="PF12900">
    <property type="entry name" value="Pyridox_ox_2"/>
    <property type="match status" value="1"/>
</dbReference>
<dbReference type="AlphaFoldDB" id="A0A5C8URW7"/>
<comment type="caution">
    <text evidence="2">The sequence shown here is derived from an EMBL/GenBank/DDBJ whole genome shotgun (WGS) entry which is preliminary data.</text>
</comment>
<keyword evidence="3" id="KW-1185">Reference proteome</keyword>
<dbReference type="Gene3D" id="2.30.110.10">
    <property type="entry name" value="Electron Transport, Fmn-binding Protein, Chain A"/>
    <property type="match status" value="1"/>
</dbReference>